<dbReference type="EMBL" id="JBGBPQ010000012">
    <property type="protein sequence ID" value="KAL1514475.1"/>
    <property type="molecule type" value="Genomic_DNA"/>
</dbReference>
<reference evidence="3 4" key="1">
    <citation type="journal article" date="2024" name="Science">
        <title>Giant polyketide synthase enzymes in the biosynthesis of giant marine polyether toxins.</title>
        <authorList>
            <person name="Fallon T.R."/>
            <person name="Shende V.V."/>
            <person name="Wierzbicki I.H."/>
            <person name="Pendleton A.L."/>
            <person name="Watervoot N.F."/>
            <person name="Auber R.P."/>
            <person name="Gonzalez D.J."/>
            <person name="Wisecaver J.H."/>
            <person name="Moore B.S."/>
        </authorList>
    </citation>
    <scope>NUCLEOTIDE SEQUENCE [LARGE SCALE GENOMIC DNA]</scope>
    <source>
        <strain evidence="3 4">12B1</strain>
    </source>
</reference>
<evidence type="ECO:0000259" key="2">
    <source>
        <dbReference type="Pfam" id="PF03407"/>
    </source>
</evidence>
<feature type="compositionally biased region" description="Basic residues" evidence="1">
    <location>
        <begin position="297"/>
        <end position="306"/>
    </location>
</feature>
<accession>A0AB34J716</accession>
<dbReference type="AlphaFoldDB" id="A0AB34J716"/>
<evidence type="ECO:0000313" key="3">
    <source>
        <dbReference type="EMBL" id="KAL1514475.1"/>
    </source>
</evidence>
<comment type="caution">
    <text evidence="3">The sequence shown here is derived from an EMBL/GenBank/DDBJ whole genome shotgun (WGS) entry which is preliminary data.</text>
</comment>
<dbReference type="InterPro" id="IPR005069">
    <property type="entry name" value="Nucl-diP-sugar_transferase"/>
</dbReference>
<evidence type="ECO:0000313" key="4">
    <source>
        <dbReference type="Proteomes" id="UP001515480"/>
    </source>
</evidence>
<feature type="region of interest" description="Disordered" evidence="1">
    <location>
        <begin position="283"/>
        <end position="313"/>
    </location>
</feature>
<keyword evidence="4" id="KW-1185">Reference proteome</keyword>
<organism evidence="3 4">
    <name type="scientific">Prymnesium parvum</name>
    <name type="common">Toxic golden alga</name>
    <dbReference type="NCBI Taxonomy" id="97485"/>
    <lineage>
        <taxon>Eukaryota</taxon>
        <taxon>Haptista</taxon>
        <taxon>Haptophyta</taxon>
        <taxon>Prymnesiophyceae</taxon>
        <taxon>Prymnesiales</taxon>
        <taxon>Prymnesiaceae</taxon>
        <taxon>Prymnesium</taxon>
    </lineage>
</organism>
<name>A0AB34J716_PRYPA</name>
<dbReference type="Pfam" id="PF03407">
    <property type="entry name" value="Nucleotid_trans"/>
    <property type="match status" value="1"/>
</dbReference>
<feature type="region of interest" description="Disordered" evidence="1">
    <location>
        <begin position="213"/>
        <end position="233"/>
    </location>
</feature>
<feature type="domain" description="Nucleotide-diphospho-sugar transferase" evidence="2">
    <location>
        <begin position="88"/>
        <end position="175"/>
    </location>
</feature>
<gene>
    <name evidence="3" type="ORF">AB1Y20_003574</name>
</gene>
<proteinExistence type="predicted"/>
<evidence type="ECO:0000256" key="1">
    <source>
        <dbReference type="SAM" id="MobiDB-lite"/>
    </source>
</evidence>
<protein>
    <recommendedName>
        <fullName evidence="2">Nucleotide-diphospho-sugar transferase domain-containing protein</fullName>
    </recommendedName>
</protein>
<dbReference type="Proteomes" id="UP001515480">
    <property type="component" value="Unassembled WGS sequence"/>
</dbReference>
<sequence length="345" mass="37739">MECAPCMWRRTVLASVATNDAYFEHALAMAGSAVAANVTPCACVALSSAVSRPSSPLVRALRLPWSSSWRPPPDWCTQRLSGWRHAGILKTHALYHLVRRGWDVFFVDTDWRFVGNPLPLIASLGRDIVAARDQTRHMLNVGVLWVRATPETQLVARRTLNRTLVAWDQAVFTEEAGAARSSCCWTNVGTRLVHPRVTRQEKLALRGAHQECASGGGTRRAALPPPSGVKSRRMYPRWSSRSYNTLGSAFYRWKCFECDNKCTASFCPLDGANGTGAVLGTATERASNASPSIARKPPPRRARQGRGRSPLVQPAACATSDHACCSRHPRAQGCQHAKHTSGSSQ</sequence>